<evidence type="ECO:0000256" key="4">
    <source>
        <dbReference type="SAM" id="MobiDB-lite"/>
    </source>
</evidence>
<protein>
    <recommendedName>
        <fullName evidence="12">Rap guanine nucleotide exchange factor 2</fullName>
    </recommendedName>
</protein>
<dbReference type="GO" id="GO:0016324">
    <property type="term" value="C:apical plasma membrane"/>
    <property type="evidence" value="ECO:0007669"/>
    <property type="project" value="TreeGrafter"/>
</dbReference>
<feature type="compositionally biased region" description="Basic and acidic residues" evidence="4">
    <location>
        <begin position="1261"/>
        <end position="1270"/>
    </location>
</feature>
<dbReference type="EnsemblMetazoa" id="CLYHEMT015113.1">
    <property type="protein sequence ID" value="CLYHEMP015113.1"/>
    <property type="gene ID" value="CLYHEMG015113"/>
</dbReference>
<keyword evidence="11" id="KW-1185">Reference proteome</keyword>
<dbReference type="Pfam" id="PF00617">
    <property type="entry name" value="RasGEF"/>
    <property type="match status" value="1"/>
</dbReference>
<dbReference type="InterPro" id="IPR014710">
    <property type="entry name" value="RmlC-like_jellyroll"/>
</dbReference>
<feature type="region of interest" description="Disordered" evidence="4">
    <location>
        <begin position="1076"/>
        <end position="1098"/>
    </location>
</feature>
<dbReference type="InterPro" id="IPR036034">
    <property type="entry name" value="PDZ_sf"/>
</dbReference>
<feature type="region of interest" description="Disordered" evidence="4">
    <location>
        <begin position="176"/>
        <end position="204"/>
    </location>
</feature>
<evidence type="ECO:0000259" key="9">
    <source>
        <dbReference type="PROSITE" id="PS50212"/>
    </source>
</evidence>
<evidence type="ECO:0000259" key="7">
    <source>
        <dbReference type="PROSITE" id="PS50106"/>
    </source>
</evidence>
<dbReference type="InterPro" id="IPR008937">
    <property type="entry name" value="Ras-like_GEF"/>
</dbReference>
<reference evidence="10" key="1">
    <citation type="submission" date="2021-01" db="UniProtKB">
        <authorList>
            <consortium name="EnsemblMetazoa"/>
        </authorList>
    </citation>
    <scope>IDENTIFICATION</scope>
</reference>
<evidence type="ECO:0000313" key="11">
    <source>
        <dbReference type="Proteomes" id="UP000594262"/>
    </source>
</evidence>
<dbReference type="Gene3D" id="1.20.870.10">
    <property type="entry name" value="Son of sevenless (SoS) protein Chain: S domain 1"/>
    <property type="match status" value="1"/>
</dbReference>
<dbReference type="PROSITE" id="PS50200">
    <property type="entry name" value="RA"/>
    <property type="match status" value="1"/>
</dbReference>
<dbReference type="PROSITE" id="PS50042">
    <property type="entry name" value="CNMP_BINDING_3"/>
    <property type="match status" value="1"/>
</dbReference>
<feature type="compositionally biased region" description="Basic residues" evidence="4">
    <location>
        <begin position="184"/>
        <end position="193"/>
    </location>
</feature>
<comment type="similarity">
    <text evidence="1">Belongs to the RAPGEF2 family.</text>
</comment>
<evidence type="ECO:0000313" key="10">
    <source>
        <dbReference type="EnsemblMetazoa" id="CLYHEMP015113.1"/>
    </source>
</evidence>
<dbReference type="AlphaFoldDB" id="A0A7M5WZ60"/>
<dbReference type="RefSeq" id="XP_066917872.1">
    <property type="nucleotide sequence ID" value="XM_067061771.1"/>
</dbReference>
<dbReference type="PROSITE" id="PS00720">
    <property type="entry name" value="RASGEF"/>
    <property type="match status" value="1"/>
</dbReference>
<feature type="domain" description="Ras-GEF" evidence="5">
    <location>
        <begin position="853"/>
        <end position="1084"/>
    </location>
</feature>
<dbReference type="InterPro" id="IPR029071">
    <property type="entry name" value="Ubiquitin-like_domsf"/>
</dbReference>
<dbReference type="InterPro" id="IPR023578">
    <property type="entry name" value="Ras_GEF_dom_sf"/>
</dbReference>
<accession>A0A7M5WZ60</accession>
<dbReference type="PROSITE" id="PS50009">
    <property type="entry name" value="RASGEF_CAT"/>
    <property type="match status" value="1"/>
</dbReference>
<dbReference type="CDD" id="cd00038">
    <property type="entry name" value="CAP_ED"/>
    <property type="match status" value="2"/>
</dbReference>
<feature type="region of interest" description="Disordered" evidence="4">
    <location>
        <begin position="604"/>
        <end position="670"/>
    </location>
</feature>
<dbReference type="Gene3D" id="2.60.120.10">
    <property type="entry name" value="Jelly Rolls"/>
    <property type="match status" value="2"/>
</dbReference>
<feature type="domain" description="Ras-associating" evidence="8">
    <location>
        <begin position="742"/>
        <end position="829"/>
    </location>
</feature>
<feature type="compositionally biased region" description="Low complexity" evidence="4">
    <location>
        <begin position="624"/>
        <end position="646"/>
    </location>
</feature>
<dbReference type="InterPro" id="IPR000159">
    <property type="entry name" value="RA_dom"/>
</dbReference>
<feature type="compositionally biased region" description="Low complexity" evidence="4">
    <location>
        <begin position="1219"/>
        <end position="1234"/>
    </location>
</feature>
<dbReference type="InterPro" id="IPR001478">
    <property type="entry name" value="PDZ"/>
</dbReference>
<dbReference type="GeneID" id="136805207"/>
<evidence type="ECO:0000256" key="3">
    <source>
        <dbReference type="PROSITE-ProRule" id="PRU00168"/>
    </source>
</evidence>
<evidence type="ECO:0000256" key="2">
    <source>
        <dbReference type="ARBA" id="ARBA00022658"/>
    </source>
</evidence>
<evidence type="ECO:0000259" key="6">
    <source>
        <dbReference type="PROSITE" id="PS50042"/>
    </source>
</evidence>
<organism evidence="10 11">
    <name type="scientific">Clytia hemisphaerica</name>
    <dbReference type="NCBI Taxonomy" id="252671"/>
    <lineage>
        <taxon>Eukaryota</taxon>
        <taxon>Metazoa</taxon>
        <taxon>Cnidaria</taxon>
        <taxon>Hydrozoa</taxon>
        <taxon>Hydroidolina</taxon>
        <taxon>Leptothecata</taxon>
        <taxon>Obeliida</taxon>
        <taxon>Clytiidae</taxon>
        <taxon>Clytia</taxon>
    </lineage>
</organism>
<proteinExistence type="inferred from homology"/>
<dbReference type="CDD" id="cd06224">
    <property type="entry name" value="REM"/>
    <property type="match status" value="1"/>
</dbReference>
<dbReference type="SMART" id="SM00147">
    <property type="entry name" value="RasGEF"/>
    <property type="match status" value="1"/>
</dbReference>
<dbReference type="PROSITE" id="PS50212">
    <property type="entry name" value="RASGEF_NTER"/>
    <property type="match status" value="1"/>
</dbReference>
<feature type="compositionally biased region" description="Low complexity" evidence="4">
    <location>
        <begin position="1168"/>
        <end position="1179"/>
    </location>
</feature>
<keyword evidence="2 3" id="KW-0344">Guanine-nucleotide releasing factor</keyword>
<dbReference type="SMART" id="SM00228">
    <property type="entry name" value="PDZ"/>
    <property type="match status" value="1"/>
</dbReference>
<feature type="domain" description="N-terminal Ras-GEF" evidence="9">
    <location>
        <begin position="392"/>
        <end position="506"/>
    </location>
</feature>
<feature type="domain" description="Cyclic nucleotide-binding" evidence="6">
    <location>
        <begin position="261"/>
        <end position="326"/>
    </location>
</feature>
<dbReference type="InterPro" id="IPR000651">
    <property type="entry name" value="Ras-like_Gua-exchang_fac_N"/>
</dbReference>
<evidence type="ECO:0008006" key="12">
    <source>
        <dbReference type="Google" id="ProtNLM"/>
    </source>
</evidence>
<evidence type="ECO:0000259" key="5">
    <source>
        <dbReference type="PROSITE" id="PS50009"/>
    </source>
</evidence>
<dbReference type="GO" id="GO:0005085">
    <property type="term" value="F:guanyl-nucleotide exchange factor activity"/>
    <property type="evidence" value="ECO:0007669"/>
    <property type="project" value="UniProtKB-KW"/>
</dbReference>
<feature type="domain" description="PDZ" evidence="7">
    <location>
        <begin position="510"/>
        <end position="578"/>
    </location>
</feature>
<dbReference type="PROSITE" id="PS50106">
    <property type="entry name" value="PDZ"/>
    <property type="match status" value="1"/>
</dbReference>
<dbReference type="SUPFAM" id="SSF54236">
    <property type="entry name" value="Ubiquitin-like"/>
    <property type="match status" value="1"/>
</dbReference>
<dbReference type="Pfam" id="PF00788">
    <property type="entry name" value="RA"/>
    <property type="match status" value="1"/>
</dbReference>
<dbReference type="Pfam" id="PF00618">
    <property type="entry name" value="RasGEF_N"/>
    <property type="match status" value="1"/>
</dbReference>
<dbReference type="SUPFAM" id="SSF51206">
    <property type="entry name" value="cAMP-binding domain-like"/>
    <property type="match status" value="2"/>
</dbReference>
<sequence length="1270" mass="144531">MPYMNSGAPDHDLATQFRRLLATPKDLRSREEVQTIYGHLREIKVVSKLPEGEVRKMAENARYEVHESNQTIYQAQDIATCWYILLSGSLYLEGAIYHPGCSFGQVTQTGRRISDCLILERSEMIVIDYPQNAVQLPFGTKPNNLGDDKSLTHQDPNLAEMSQMLVNNEPYFNQMARKQEQRPSKQHQKQHRGSRLDEPDLDLSGMKETIVDLDSDDEDDVMPSESAVVRDIVRDCLEKEPSERTENDIHILMDFMQHLPAFNSLSHNIKLEMCKVMVFAVVEKAGATVMSDKEEMDSWSVILNGSVDILIEGEAPVSLHLGDAFGVHTEKKKMYHKGTMRTRVDDCQFVCIAQEDYWRIFSQGEASCRKVEEEGEVVMVTEHRVTDGGSRQGQVVIKGTPDRLLDHLMEDHSVIDPTYVEDFLLTYVVFFNKPHDIASKLLKWFERPQLKDKVTRVMLLWVNNHYADFEGDVYMETSMQRFEYLLEAKKMVGQLRLLNMACSAKSKPRIITLQRPSKDSRLDFSICGGKDRGFPIFVSKVDTVSKASDLGLKRGDQILEVNGHSFENITGPKAIDVLMSHAHLCVIVKTNTIGFKEVIQPSIKKTKSNSSLTKSNGTLEVPKGQASVQRSSSAVSSSNSKQSGKSMTMEDHHHQSHRGSKGHDWTDFSGSQTLPKKAFKRFKLNPFQRSPSNTDLTRTQFQSEAGEEIIRYAKSGQEKVNQSNQMFGQLPNAYGEDSLDLNSQVIKVYRGDHTSRFFVLTKDTSAREVVQTAIDAFGITDHSTKSYFLCQVTVTEDGLIKQRRLNDALNNLANRISLNGRYYIKSSISEGPLPDEVAQEIAREANLTLLQLSPLEIAKELSLQDFDLFKNVDSREYIYNLFEEKNERKSKNLRSVEQTTNVEMYWVISEICNEHNITKRVKLLKYFIKVAKFCKDFKNYNSMYALISGLENTAVSRLKNTWERLPQKHDKIFEELKDLMDPSRNMSKYRNMFTGERCYPPLIPWFPIVKKDITFLHLGNKTHVDGLVNFEKLRMIAKEVRRVCKFCAIGYDPYKMDSMQDNVGDTSNVAQSVVSIMGNSPNPSRRGRGSLAMKDPKKAYEEFQTSRRIRQYLEKLSGKSYNEKEMMEMSYNCEPPVSSQNSLARQKKPSSPLPSAGDLKRKEERSSKSSTDSTRSVESNLAKQDSEPKQADSSTPRKKQAPHQWNDDHHPTGRGPLYSESSNSISSRNGSLKSITSIGSRSLPPSYQEFRSESPLNYDDDDHHGQVSMV</sequence>
<dbReference type="Gene3D" id="1.10.840.10">
    <property type="entry name" value="Ras guanine-nucleotide exchange factors catalytic domain"/>
    <property type="match status" value="1"/>
</dbReference>
<dbReference type="InterPro" id="IPR036964">
    <property type="entry name" value="RASGEF_cat_dom_sf"/>
</dbReference>
<dbReference type="CDD" id="cd06755">
    <property type="entry name" value="PDZ_RapGEF2_RapGEF6-like"/>
    <property type="match status" value="1"/>
</dbReference>
<name>A0A7M5WZ60_9CNID</name>
<dbReference type="CDD" id="cd01785">
    <property type="entry name" value="RA_PDZ-GEF1"/>
    <property type="match status" value="1"/>
</dbReference>
<dbReference type="Proteomes" id="UP000594262">
    <property type="component" value="Unplaced"/>
</dbReference>
<feature type="compositionally biased region" description="Polar residues" evidence="4">
    <location>
        <begin position="1235"/>
        <end position="1245"/>
    </location>
</feature>
<dbReference type="SUPFAM" id="SSF50156">
    <property type="entry name" value="PDZ domain-like"/>
    <property type="match status" value="1"/>
</dbReference>
<evidence type="ECO:0000259" key="8">
    <source>
        <dbReference type="PROSITE" id="PS50200"/>
    </source>
</evidence>
<dbReference type="Pfam" id="PF00595">
    <property type="entry name" value="PDZ"/>
    <property type="match status" value="1"/>
</dbReference>
<dbReference type="GO" id="GO:0007265">
    <property type="term" value="P:Ras protein signal transduction"/>
    <property type="evidence" value="ECO:0007669"/>
    <property type="project" value="TreeGrafter"/>
</dbReference>
<dbReference type="SUPFAM" id="SSF48366">
    <property type="entry name" value="Ras GEF"/>
    <property type="match status" value="1"/>
</dbReference>
<dbReference type="OrthoDB" id="6019184at2759"/>
<dbReference type="SMART" id="SM00314">
    <property type="entry name" value="RA"/>
    <property type="match status" value="1"/>
</dbReference>
<dbReference type="InterPro" id="IPR001895">
    <property type="entry name" value="RASGEF_cat_dom"/>
</dbReference>
<dbReference type="InterPro" id="IPR019804">
    <property type="entry name" value="Ras_G-nucl-exch_fac_CS"/>
</dbReference>
<dbReference type="CDD" id="cd00155">
    <property type="entry name" value="RasGEF"/>
    <property type="match status" value="1"/>
</dbReference>
<feature type="region of interest" description="Disordered" evidence="4">
    <location>
        <begin position="1132"/>
        <end position="1270"/>
    </location>
</feature>
<dbReference type="PANTHER" id="PTHR23113">
    <property type="entry name" value="GUANINE NUCLEOTIDE EXCHANGE FACTOR"/>
    <property type="match status" value="1"/>
</dbReference>
<dbReference type="InterPro" id="IPR018490">
    <property type="entry name" value="cNMP-bd_dom_sf"/>
</dbReference>
<evidence type="ECO:0000256" key="1">
    <source>
        <dbReference type="ARBA" id="ARBA00010829"/>
    </source>
</evidence>
<dbReference type="Gene3D" id="2.30.42.10">
    <property type="match status" value="1"/>
</dbReference>
<dbReference type="InterPro" id="IPR000595">
    <property type="entry name" value="cNMP-bd_dom"/>
</dbReference>
<feature type="compositionally biased region" description="Basic and acidic residues" evidence="4">
    <location>
        <begin position="1158"/>
        <end position="1167"/>
    </location>
</feature>
<dbReference type="SMART" id="SM00229">
    <property type="entry name" value="RasGEFN"/>
    <property type="match status" value="1"/>
</dbReference>
<dbReference type="PANTHER" id="PTHR23113:SF249">
    <property type="entry name" value="RAP GUANINE NUCLEOTIDE EXCHANGE FACTOR 6"/>
    <property type="match status" value="1"/>
</dbReference>